<name>A0A6P6XE36_COFAR</name>
<protein>
    <submittedName>
        <fullName evidence="3">Uncharacterized protein</fullName>
    </submittedName>
</protein>
<dbReference type="CDD" id="cd00303">
    <property type="entry name" value="retropepsin_like"/>
    <property type="match status" value="1"/>
</dbReference>
<sequence length="329" mass="37135">MSQLAPSMSNFENGKGKLPSQVIANSKENASAMLLRSGKEVQSSKSEATGVEDERECRELERKSKLTKAKKEESEKEILDTFRKVEINIPLLEAIRQLPKYAKLLKGLCTNRNKLNLQDKVRVGENMSAVLQRKLLQKCKDPEPLKEIRVVIQLADRSNVYPGGVVEDVLVKVNEFIFPANFYIVDMNDDNSANLAVLLLGRPFMSMAWTKIDVHEGTLSVEFDNETIIFNIFDAMKYPDDTESVNCVYLTNSIVQDNFEQNFMKDKLEFVLQQSKVNEEVESVNDEDTVKAIMSLHSLPALLDSPEILVRKEGVQAKTHPLDTPAARV</sequence>
<dbReference type="GeneID" id="113740957"/>
<feature type="region of interest" description="Disordered" evidence="1">
    <location>
        <begin position="35"/>
        <end position="57"/>
    </location>
</feature>
<dbReference type="PANTHER" id="PTHR33067:SF15">
    <property type="entry name" value="RNA-DIRECTED DNA POLYMERASE"/>
    <property type="match status" value="1"/>
</dbReference>
<keyword evidence="2" id="KW-1185">Reference proteome</keyword>
<dbReference type="PANTHER" id="PTHR33067">
    <property type="entry name" value="RNA-DIRECTED DNA POLYMERASE-RELATED"/>
    <property type="match status" value="1"/>
</dbReference>
<reference evidence="2" key="1">
    <citation type="journal article" date="2025" name="Foods">
        <title>Unveiling the Microbial Signatures of Arabica Coffee Cherries: Insights into Ripeness Specific Diversity, Functional Traits, and Implications for Quality and Safety.</title>
        <authorList>
            <consortium name="RefSeq"/>
            <person name="Tenea G.N."/>
            <person name="Cifuentes V."/>
            <person name="Reyes P."/>
            <person name="Cevallos-Vallejos M."/>
        </authorList>
    </citation>
    <scope>NUCLEOTIDE SEQUENCE [LARGE SCALE GENOMIC DNA]</scope>
</reference>
<dbReference type="RefSeq" id="XP_027124267.1">
    <property type="nucleotide sequence ID" value="XM_027268466.1"/>
</dbReference>
<feature type="region of interest" description="Disordered" evidence="1">
    <location>
        <begin position="1"/>
        <end position="23"/>
    </location>
</feature>
<dbReference type="Gene3D" id="2.40.70.10">
    <property type="entry name" value="Acid Proteases"/>
    <property type="match status" value="1"/>
</dbReference>
<proteinExistence type="predicted"/>
<dbReference type="InterPro" id="IPR021109">
    <property type="entry name" value="Peptidase_aspartic_dom_sf"/>
</dbReference>
<evidence type="ECO:0000313" key="2">
    <source>
        <dbReference type="Proteomes" id="UP001652660"/>
    </source>
</evidence>
<dbReference type="AlphaFoldDB" id="A0A6P6XE36"/>
<dbReference type="Proteomes" id="UP001652660">
    <property type="component" value="Chromosome 4e"/>
</dbReference>
<gene>
    <name evidence="3" type="primary">LOC113740957</name>
</gene>
<dbReference type="OrthoDB" id="1434404at2759"/>
<reference evidence="3" key="2">
    <citation type="submission" date="2025-08" db="UniProtKB">
        <authorList>
            <consortium name="RefSeq"/>
        </authorList>
    </citation>
    <scope>IDENTIFICATION</scope>
    <source>
        <tissue evidence="3">Leaves</tissue>
    </source>
</reference>
<feature type="compositionally biased region" description="Polar residues" evidence="1">
    <location>
        <begin position="1"/>
        <end position="12"/>
    </location>
</feature>
<evidence type="ECO:0000256" key="1">
    <source>
        <dbReference type="SAM" id="MobiDB-lite"/>
    </source>
</evidence>
<evidence type="ECO:0000313" key="3">
    <source>
        <dbReference type="RefSeq" id="XP_027124267.1"/>
    </source>
</evidence>
<accession>A0A6P6XE36</accession>
<organism evidence="2 3">
    <name type="scientific">Coffea arabica</name>
    <name type="common">Arabian coffee</name>
    <dbReference type="NCBI Taxonomy" id="13443"/>
    <lineage>
        <taxon>Eukaryota</taxon>
        <taxon>Viridiplantae</taxon>
        <taxon>Streptophyta</taxon>
        <taxon>Embryophyta</taxon>
        <taxon>Tracheophyta</taxon>
        <taxon>Spermatophyta</taxon>
        <taxon>Magnoliopsida</taxon>
        <taxon>eudicotyledons</taxon>
        <taxon>Gunneridae</taxon>
        <taxon>Pentapetalae</taxon>
        <taxon>asterids</taxon>
        <taxon>lamiids</taxon>
        <taxon>Gentianales</taxon>
        <taxon>Rubiaceae</taxon>
        <taxon>Ixoroideae</taxon>
        <taxon>Gardenieae complex</taxon>
        <taxon>Bertiereae - Coffeeae clade</taxon>
        <taxon>Coffeeae</taxon>
        <taxon>Coffea</taxon>
    </lineage>
</organism>